<dbReference type="Proteomes" id="UP001642720">
    <property type="component" value="Unassembled WGS sequence"/>
</dbReference>
<sequence length="67" mass="7119">MAPEMLPENLRGRGGAWENQGLDELESSRIFTLFNDGLIKKDGRAKGPGGSPETAAGFGLVIWQSSG</sequence>
<reference evidence="1 2" key="1">
    <citation type="submission" date="2018-01" db="EMBL/GenBank/DDBJ databases">
        <title>Genome characterization of the sugarcane-associated fungus Trichoderma ghanense CCMA-1212 and their application in lignocelulose bioconversion.</title>
        <authorList>
            <person name="Steindorff A.S."/>
            <person name="Mendes T.D."/>
            <person name="Vilela E.S.D."/>
            <person name="Rodrigues D.S."/>
            <person name="Formighieri E.F."/>
            <person name="Melo I.S."/>
            <person name="Favaro L.C.L."/>
        </authorList>
    </citation>
    <scope>NUCLEOTIDE SEQUENCE [LARGE SCALE GENOMIC DNA]</scope>
    <source>
        <strain evidence="1 2">CCMA-1212</strain>
    </source>
</reference>
<dbReference type="EMBL" id="PPTA01000005">
    <property type="protein sequence ID" value="TFB03778.1"/>
    <property type="molecule type" value="Genomic_DNA"/>
</dbReference>
<protein>
    <submittedName>
        <fullName evidence="1">Uncharacterized protein</fullName>
    </submittedName>
</protein>
<proteinExistence type="predicted"/>
<evidence type="ECO:0000313" key="2">
    <source>
        <dbReference type="Proteomes" id="UP001642720"/>
    </source>
</evidence>
<organism evidence="1 2">
    <name type="scientific">Trichoderma ghanense</name>
    <dbReference type="NCBI Taxonomy" id="65468"/>
    <lineage>
        <taxon>Eukaryota</taxon>
        <taxon>Fungi</taxon>
        <taxon>Dikarya</taxon>
        <taxon>Ascomycota</taxon>
        <taxon>Pezizomycotina</taxon>
        <taxon>Sordariomycetes</taxon>
        <taxon>Hypocreomycetidae</taxon>
        <taxon>Hypocreales</taxon>
        <taxon>Hypocreaceae</taxon>
        <taxon>Trichoderma</taxon>
    </lineage>
</organism>
<comment type="caution">
    <text evidence="1">The sequence shown here is derived from an EMBL/GenBank/DDBJ whole genome shotgun (WGS) entry which is preliminary data.</text>
</comment>
<dbReference type="GeneID" id="300576154"/>
<name>A0ABY2HA35_9HYPO</name>
<accession>A0ABY2HA35</accession>
<gene>
    <name evidence="1" type="ORF">CCMA1212_004398</name>
</gene>
<dbReference type="RefSeq" id="XP_073559979.1">
    <property type="nucleotide sequence ID" value="XM_073701704.1"/>
</dbReference>
<keyword evidence="2" id="KW-1185">Reference proteome</keyword>
<evidence type="ECO:0000313" key="1">
    <source>
        <dbReference type="EMBL" id="TFB03778.1"/>
    </source>
</evidence>